<accession>A0A3M7S5N4</accession>
<dbReference type="AlphaFoldDB" id="A0A3M7S5N4"/>
<comment type="caution">
    <text evidence="1">The sequence shown here is derived from an EMBL/GenBank/DDBJ whole genome shotgun (WGS) entry which is preliminary data.</text>
</comment>
<sequence>MFIRFFWDSDAKSDIEIDKQKKSTNMIFCFRRPIVCQAKSFNKFRLNLFSEMISAFTFSKRETKRERGKTNIRKIFQKRAFFCSNRIDQ</sequence>
<keyword evidence="2" id="KW-1185">Reference proteome</keyword>
<organism evidence="1 2">
    <name type="scientific">Brachionus plicatilis</name>
    <name type="common">Marine rotifer</name>
    <name type="synonym">Brachionus muelleri</name>
    <dbReference type="NCBI Taxonomy" id="10195"/>
    <lineage>
        <taxon>Eukaryota</taxon>
        <taxon>Metazoa</taxon>
        <taxon>Spiralia</taxon>
        <taxon>Gnathifera</taxon>
        <taxon>Rotifera</taxon>
        <taxon>Eurotatoria</taxon>
        <taxon>Monogononta</taxon>
        <taxon>Pseudotrocha</taxon>
        <taxon>Ploima</taxon>
        <taxon>Brachionidae</taxon>
        <taxon>Brachionus</taxon>
    </lineage>
</organism>
<dbReference type="EMBL" id="REGN01002022">
    <property type="protein sequence ID" value="RNA30910.1"/>
    <property type="molecule type" value="Genomic_DNA"/>
</dbReference>
<evidence type="ECO:0000313" key="1">
    <source>
        <dbReference type="EMBL" id="RNA30910.1"/>
    </source>
</evidence>
<name>A0A3M7S5N4_BRAPC</name>
<proteinExistence type="predicted"/>
<protein>
    <submittedName>
        <fullName evidence="1">Uncharacterized protein</fullName>
    </submittedName>
</protein>
<dbReference type="Proteomes" id="UP000276133">
    <property type="component" value="Unassembled WGS sequence"/>
</dbReference>
<reference evidence="1 2" key="1">
    <citation type="journal article" date="2018" name="Sci. Rep.">
        <title>Genomic signatures of local adaptation to the degree of environmental predictability in rotifers.</title>
        <authorList>
            <person name="Franch-Gras L."/>
            <person name="Hahn C."/>
            <person name="Garcia-Roger E.M."/>
            <person name="Carmona M.J."/>
            <person name="Serra M."/>
            <person name="Gomez A."/>
        </authorList>
    </citation>
    <scope>NUCLEOTIDE SEQUENCE [LARGE SCALE GENOMIC DNA]</scope>
    <source>
        <strain evidence="1">HYR1</strain>
    </source>
</reference>
<evidence type="ECO:0000313" key="2">
    <source>
        <dbReference type="Proteomes" id="UP000276133"/>
    </source>
</evidence>
<gene>
    <name evidence="1" type="ORF">BpHYR1_012843</name>
</gene>